<sequence>MQRLEQAIVQYNQTIKTKYSNNYYSHSDQRAYIRKDISLRASMILSSLVAAPLCAYLLYVQSSLLKHLQHLFTPYGVMHNHRSTAGAYLHWPQNFMTKLKPFTQVYRPEIYNRETSLSLIMYSKKMQKIRKEDPASLAGQNVPYAWH</sequence>
<dbReference type="InParanoid" id="A0A078AEZ5"/>
<dbReference type="Proteomes" id="UP000039865">
    <property type="component" value="Unassembled WGS sequence"/>
</dbReference>
<dbReference type="EMBL" id="CCKQ01009317">
    <property type="protein sequence ID" value="CDW80795.1"/>
    <property type="molecule type" value="Genomic_DNA"/>
</dbReference>
<keyword evidence="1" id="KW-0812">Transmembrane</keyword>
<evidence type="ECO:0000313" key="3">
    <source>
        <dbReference type="Proteomes" id="UP000039865"/>
    </source>
</evidence>
<organism evidence="2 3">
    <name type="scientific">Stylonychia lemnae</name>
    <name type="common">Ciliate</name>
    <dbReference type="NCBI Taxonomy" id="5949"/>
    <lineage>
        <taxon>Eukaryota</taxon>
        <taxon>Sar</taxon>
        <taxon>Alveolata</taxon>
        <taxon>Ciliophora</taxon>
        <taxon>Intramacronucleata</taxon>
        <taxon>Spirotrichea</taxon>
        <taxon>Stichotrichia</taxon>
        <taxon>Sporadotrichida</taxon>
        <taxon>Oxytrichidae</taxon>
        <taxon>Stylonychinae</taxon>
        <taxon>Stylonychia</taxon>
    </lineage>
</organism>
<keyword evidence="1" id="KW-1133">Transmembrane helix</keyword>
<keyword evidence="1" id="KW-0472">Membrane</keyword>
<protein>
    <submittedName>
        <fullName evidence="2">Uncharacterized protein</fullName>
    </submittedName>
</protein>
<name>A0A078AEZ5_STYLE</name>
<evidence type="ECO:0000256" key="1">
    <source>
        <dbReference type="SAM" id="Phobius"/>
    </source>
</evidence>
<reference evidence="2 3" key="1">
    <citation type="submission" date="2014-06" db="EMBL/GenBank/DDBJ databases">
        <authorList>
            <person name="Swart Estienne"/>
        </authorList>
    </citation>
    <scope>NUCLEOTIDE SEQUENCE [LARGE SCALE GENOMIC DNA]</scope>
    <source>
        <strain evidence="2 3">130c</strain>
    </source>
</reference>
<gene>
    <name evidence="2" type="primary">Contig17308.g18431</name>
    <name evidence="2" type="ORF">STYLEM_9799</name>
</gene>
<evidence type="ECO:0000313" key="2">
    <source>
        <dbReference type="EMBL" id="CDW80795.1"/>
    </source>
</evidence>
<dbReference type="AlphaFoldDB" id="A0A078AEZ5"/>
<keyword evidence="3" id="KW-1185">Reference proteome</keyword>
<proteinExistence type="predicted"/>
<feature type="transmembrane region" description="Helical" evidence="1">
    <location>
        <begin position="37"/>
        <end position="59"/>
    </location>
</feature>
<accession>A0A078AEZ5</accession>